<dbReference type="InterPro" id="IPR006076">
    <property type="entry name" value="FAD-dep_OxRdtase"/>
</dbReference>
<dbReference type="InterPro" id="IPR036188">
    <property type="entry name" value="FAD/NAD-bd_sf"/>
</dbReference>
<feature type="domain" description="FAD dependent oxidoreductase" evidence="1">
    <location>
        <begin position="48"/>
        <end position="423"/>
    </location>
</feature>
<dbReference type="PANTHER" id="PTHR42720:SF1">
    <property type="entry name" value="GLYCEROL 3-PHOSPHATE OXIDASE"/>
    <property type="match status" value="1"/>
</dbReference>
<dbReference type="VEuPathDB" id="GiardiaDB:GLP15_3692"/>
<gene>
    <name evidence="4" type="ORF">GLP15_3692</name>
</gene>
<dbReference type="CDD" id="cd19946">
    <property type="entry name" value="GlpA-like_Fer2_BFD-like"/>
    <property type="match status" value="1"/>
</dbReference>
<dbReference type="GO" id="GO:0016491">
    <property type="term" value="F:oxidoreductase activity"/>
    <property type="evidence" value="ECO:0007669"/>
    <property type="project" value="InterPro"/>
</dbReference>
<sequence length="1128" mass="120955">MYLVNYFKTLKLKGIFKMATAHPLPIQNHTFFDSPQPSPRLKSADIYDLAIIGGGISGVSAALEASHTTLRSILLEKGLETSAAVTRANSGIVHCGVHTAQGTLKAQLEQKGRKIFAYLCKSLNVSLRRCGELVVARNEAELNALQELQKACAALDLECSLWGPARVKLEEPNLAIDSIEGALSIPETSVVNPFELCNAMANCAMANGVEISCGSTVTGIRRVNRLAEEDGDALVESDPKVVFELRISCQGSSPIYLYAKTVINATGVDAGSVTELLKDATPISVTKRRGELYVLDKNLKDVVTRVIFSVIPNSASSKGMLIIPTVDGTVMVGPTSEPLGGAELNTADVETTEDGRSAIFAHAHALCPRIVPEEIMYSFASARAILPSNDFVIRDEDGFIQCAGIQSPGLTAGPAIGAYLIELVKLRYPSHQMSSIVKPPEAWFWYPITSRLCRTALDKRHGLIERDLNFSKIVCGCECVTEADIENAITEGARSITGLKLRTRATAGRCQGSFCSNKLRKLLAARLGVSYEQVCRINHNTPMDKAYPSSTIDIKLYRPLDCSEAGIRANLITNLLFGPKHTEKTALNAFSLSTKLVQCVHAFDLVVLGTGPAGLGAALAAYDANPSAKILAITKDPYVGGSLMYTLHRSCEVEDGSAALTGPEFAAQLREDLMKTGVITILNTFILDSSYNTSRKLFTVKCMSANVGQLEISAKAVIFCLGSREKHRFNAAIPGTRPYGVMTADAALRSIAFDNVLPGKRVVVLGSGDSGLLAARQISISGGHVLGIYEPESHLVGNPQYLDLLTKEFNIQINYNKSVSRISGQGVVESVCMASVNPLTKGLSADEAETITCDCLVTSLGTLPQLALVKSMGCKGVSSQYCGLLVDNRCAVASDKLLYAAGGNLHCHPSAESSFAEGKLAGFNAAMDAGDTARPYTSPSVNLILSETNQSDIKYFLPQSITPLKRPTDKSGETFIYFKTTRAMANVRVTVSTASTGKVLATEKFREVSPTVVVKMVIPNLAFQDLVPGMNIVLKLEFDPHEFSVKVADNHLLGVFSAAIPVLNGSKFHVIVKNKTPVPVNCMSLVLKELNETSAIRIEAPVSAGQTVLRNVAGQTDFVACESILAMK</sequence>
<dbReference type="PRINTS" id="PR00368">
    <property type="entry name" value="FADPNR"/>
</dbReference>
<organism evidence="4 5">
    <name type="scientific">Giardia intestinalis (strain P15)</name>
    <name type="common">Giardia lamblia</name>
    <dbReference type="NCBI Taxonomy" id="658858"/>
    <lineage>
        <taxon>Eukaryota</taxon>
        <taxon>Metamonada</taxon>
        <taxon>Diplomonadida</taxon>
        <taxon>Hexamitidae</taxon>
        <taxon>Giardiinae</taxon>
        <taxon>Giardia</taxon>
    </lineage>
</organism>
<dbReference type="OrthoDB" id="498204at2759"/>
<dbReference type="Gene3D" id="3.50.50.60">
    <property type="entry name" value="FAD/NAD(P)-binding domain"/>
    <property type="match status" value="3"/>
</dbReference>
<reference evidence="4 5" key="1">
    <citation type="journal article" date="2010" name="BMC Genomics">
        <title>Genome analysis and comparative genomics of a Giardia intestinalis assemblage E isolate.</title>
        <authorList>
            <person name="Jerlstrom-Hultqvist J."/>
            <person name="Franzen O."/>
            <person name="Ankarklev J."/>
            <person name="Xu F."/>
            <person name="Nohynkova E."/>
            <person name="Andersson J.O."/>
            <person name="Svard S.G."/>
            <person name="Andersson B."/>
        </authorList>
    </citation>
    <scope>NUCLEOTIDE SEQUENCE [LARGE SCALE GENOMIC DNA]</scope>
    <source>
        <strain evidence="4 5">P15</strain>
    </source>
</reference>
<dbReference type="PRINTS" id="PR00469">
    <property type="entry name" value="PNDRDTASEII"/>
</dbReference>
<dbReference type="InterPro" id="IPR036593">
    <property type="entry name" value="CPE0013-like_sf"/>
</dbReference>
<dbReference type="Pfam" id="PF01266">
    <property type="entry name" value="DAO"/>
    <property type="match status" value="1"/>
</dbReference>
<dbReference type="STRING" id="658858.E1F5S6"/>
<dbReference type="Pfam" id="PF07992">
    <property type="entry name" value="Pyr_redox_2"/>
    <property type="match status" value="1"/>
</dbReference>
<accession>E1F5S6</accession>
<dbReference type="SUPFAM" id="SSF51905">
    <property type="entry name" value="FAD/NAD(P)-binding domain"/>
    <property type="match status" value="2"/>
</dbReference>
<name>E1F5S6_GIAIA</name>
<evidence type="ECO:0000259" key="1">
    <source>
        <dbReference type="Pfam" id="PF01266"/>
    </source>
</evidence>
<feature type="domain" description="FAD/NAD(P)-binding" evidence="3">
    <location>
        <begin position="603"/>
        <end position="903"/>
    </location>
</feature>
<dbReference type="Proteomes" id="UP000008974">
    <property type="component" value="Unassembled WGS sequence"/>
</dbReference>
<dbReference type="PANTHER" id="PTHR42720">
    <property type="entry name" value="GLYCEROL-3-PHOSPHATE DEHYDROGENASE"/>
    <property type="match status" value="1"/>
</dbReference>
<feature type="domain" description="BFD-like [2Fe-2S]-binding" evidence="2">
    <location>
        <begin position="473"/>
        <end position="524"/>
    </location>
</feature>
<dbReference type="OMA" id="NCAMANG"/>
<dbReference type="EMBL" id="ACVC01000192">
    <property type="protein sequence ID" value="EFO62157.1"/>
    <property type="molecule type" value="Genomic_DNA"/>
</dbReference>
<evidence type="ECO:0000259" key="3">
    <source>
        <dbReference type="Pfam" id="PF07992"/>
    </source>
</evidence>
<dbReference type="InterPro" id="IPR052745">
    <property type="entry name" value="G3P_Oxidase/Oxidoreductase"/>
</dbReference>
<evidence type="ECO:0000313" key="4">
    <source>
        <dbReference type="EMBL" id="EFO62157.1"/>
    </source>
</evidence>
<dbReference type="AlphaFoldDB" id="E1F5S6"/>
<dbReference type="SUPFAM" id="SSF160148">
    <property type="entry name" value="CPE0013-like"/>
    <property type="match status" value="1"/>
</dbReference>
<proteinExistence type="predicted"/>
<dbReference type="InterPro" id="IPR041854">
    <property type="entry name" value="BFD-like_2Fe2S-bd_dom_sf"/>
</dbReference>
<dbReference type="InterPro" id="IPR023753">
    <property type="entry name" value="FAD/NAD-binding_dom"/>
</dbReference>
<evidence type="ECO:0000313" key="5">
    <source>
        <dbReference type="Proteomes" id="UP000008974"/>
    </source>
</evidence>
<dbReference type="InterPro" id="IPR007419">
    <property type="entry name" value="BFD-like_2Fe2S-bd_dom"/>
</dbReference>
<dbReference type="Pfam" id="PF04324">
    <property type="entry name" value="Fer2_BFD"/>
    <property type="match status" value="1"/>
</dbReference>
<comment type="caution">
    <text evidence="4">The sequence shown here is derived from an EMBL/GenBank/DDBJ whole genome shotgun (WGS) entry which is preliminary data.</text>
</comment>
<evidence type="ECO:0000259" key="2">
    <source>
        <dbReference type="Pfam" id="PF04324"/>
    </source>
</evidence>
<dbReference type="Gene3D" id="1.10.10.1100">
    <property type="entry name" value="BFD-like [2Fe-2S]-binding domain"/>
    <property type="match status" value="1"/>
</dbReference>
<protein>
    <submittedName>
        <fullName evidence="4">Glycerol-3-phosphate dehydrogenase</fullName>
    </submittedName>
</protein>
<dbReference type="Gene3D" id="3.30.9.10">
    <property type="entry name" value="D-Amino Acid Oxidase, subunit A, domain 2"/>
    <property type="match status" value="1"/>
</dbReference>